<evidence type="ECO:0000259" key="1">
    <source>
        <dbReference type="Pfam" id="PF02557"/>
    </source>
</evidence>
<keyword evidence="2" id="KW-0645">Protease</keyword>
<dbReference type="PANTHER" id="PTHR34385">
    <property type="entry name" value="D-ALANYL-D-ALANINE CARBOXYPEPTIDASE"/>
    <property type="match status" value="1"/>
</dbReference>
<gene>
    <name evidence="2" type="ORF">UT27_C0004G0056</name>
</gene>
<dbReference type="GO" id="GO:0004180">
    <property type="term" value="F:carboxypeptidase activity"/>
    <property type="evidence" value="ECO:0007669"/>
    <property type="project" value="UniProtKB-KW"/>
</dbReference>
<name>A0A837HR69_9BACT</name>
<dbReference type="CDD" id="cd14847">
    <property type="entry name" value="DD-carboxypeptidase_like"/>
    <property type="match status" value="1"/>
</dbReference>
<dbReference type="Proteomes" id="UP000033998">
    <property type="component" value="Unassembled WGS sequence"/>
</dbReference>
<comment type="caution">
    <text evidence="2">The sequence shown here is derived from an EMBL/GenBank/DDBJ whole genome shotgun (WGS) entry which is preliminary data.</text>
</comment>
<evidence type="ECO:0000313" key="2">
    <source>
        <dbReference type="EMBL" id="KKR01985.1"/>
    </source>
</evidence>
<protein>
    <submittedName>
        <fullName evidence="2">Peptidase M15B and M15C DD-carboxypeptidase VanY/endolysin</fullName>
    </submittedName>
</protein>
<dbReference type="AlphaFoldDB" id="A0A837HR69"/>
<accession>A0A837HR69</accession>
<dbReference type="InterPro" id="IPR003709">
    <property type="entry name" value="VanY-like_core_dom"/>
</dbReference>
<dbReference type="Gene3D" id="3.30.1380.10">
    <property type="match status" value="1"/>
</dbReference>
<dbReference type="PANTHER" id="PTHR34385:SF1">
    <property type="entry name" value="PEPTIDOGLYCAN L-ALANYL-D-GLUTAMATE ENDOPEPTIDASE CWLK"/>
    <property type="match status" value="1"/>
</dbReference>
<dbReference type="Pfam" id="PF02557">
    <property type="entry name" value="VanY"/>
    <property type="match status" value="1"/>
</dbReference>
<dbReference type="InterPro" id="IPR052179">
    <property type="entry name" value="DD-CPase-like"/>
</dbReference>
<feature type="domain" description="D-alanyl-D-alanine carboxypeptidase-like core" evidence="1">
    <location>
        <begin position="58"/>
        <end position="202"/>
    </location>
</feature>
<keyword evidence="2" id="KW-0121">Carboxypeptidase</keyword>
<dbReference type="InterPro" id="IPR009045">
    <property type="entry name" value="Zn_M74/Hedgehog-like"/>
</dbReference>
<proteinExistence type="predicted"/>
<dbReference type="EMBL" id="LBWE01000004">
    <property type="protein sequence ID" value="KKR01985.1"/>
    <property type="molecule type" value="Genomic_DNA"/>
</dbReference>
<dbReference type="SUPFAM" id="SSF55166">
    <property type="entry name" value="Hedgehog/DD-peptidase"/>
    <property type="match status" value="1"/>
</dbReference>
<organism evidence="2 3">
    <name type="scientific">Candidatus Nomurabacteria bacterium GW2011_GWD2_39_12</name>
    <dbReference type="NCBI Taxonomy" id="1618759"/>
    <lineage>
        <taxon>Bacteria</taxon>
        <taxon>Candidatus Nomuraibacteriota</taxon>
    </lineage>
</organism>
<evidence type="ECO:0000313" key="3">
    <source>
        <dbReference type="Proteomes" id="UP000033998"/>
    </source>
</evidence>
<dbReference type="GO" id="GO:0006508">
    <property type="term" value="P:proteolysis"/>
    <property type="evidence" value="ECO:0007669"/>
    <property type="project" value="InterPro"/>
</dbReference>
<reference evidence="2 3" key="1">
    <citation type="journal article" date="2015" name="Nature">
        <title>rRNA introns, odd ribosomes, and small enigmatic genomes across a large radiation of phyla.</title>
        <authorList>
            <person name="Brown C.T."/>
            <person name="Hug L.A."/>
            <person name="Thomas B.C."/>
            <person name="Sharon I."/>
            <person name="Castelle C.J."/>
            <person name="Singh A."/>
            <person name="Wilkins M.J."/>
            <person name="Williams K.H."/>
            <person name="Banfield J.F."/>
        </authorList>
    </citation>
    <scope>NUCLEOTIDE SEQUENCE [LARGE SCALE GENOMIC DNA]</scope>
</reference>
<sequence length="247" mass="28643">MDLRQKKENEEIEQRILKAEQALKEAKVKVYLLGKFDPAERKDFAPVPEKYNIGGYKMYLRKETLNAFLKMREAAEADGVELKIASAARNFDYQKDLWNKKWTGYTIVDGEDLSKSISDGRERFKKILEYSAVPSASRHHWGTDIDINNANPKYFEGETGGKVYDWLVKNAKDFGFCQTYNLKGENRPTGHNEEKWHWSYLPLARTFTEEYKNLVKEKDISGFEGGEFVEGEDLIKNYVLSINPDCL</sequence>
<keyword evidence="2" id="KW-0378">Hydrolase</keyword>